<gene>
    <name evidence="1" type="ORF">Aco03nite_082640</name>
</gene>
<evidence type="ECO:0000313" key="1">
    <source>
        <dbReference type="EMBL" id="GID59860.1"/>
    </source>
</evidence>
<organism evidence="1 2">
    <name type="scientific">Actinoplanes couchii</name>
    <dbReference type="NCBI Taxonomy" id="403638"/>
    <lineage>
        <taxon>Bacteria</taxon>
        <taxon>Bacillati</taxon>
        <taxon>Actinomycetota</taxon>
        <taxon>Actinomycetes</taxon>
        <taxon>Micromonosporales</taxon>
        <taxon>Micromonosporaceae</taxon>
        <taxon>Actinoplanes</taxon>
    </lineage>
</organism>
<accession>A0ABQ3XMX0</accession>
<evidence type="ECO:0000313" key="2">
    <source>
        <dbReference type="Proteomes" id="UP000612282"/>
    </source>
</evidence>
<dbReference type="EMBL" id="BOMG01000102">
    <property type="protein sequence ID" value="GID59860.1"/>
    <property type="molecule type" value="Genomic_DNA"/>
</dbReference>
<comment type="caution">
    <text evidence="1">The sequence shown here is derived from an EMBL/GenBank/DDBJ whole genome shotgun (WGS) entry which is preliminary data.</text>
</comment>
<protein>
    <submittedName>
        <fullName evidence="1">Uncharacterized protein</fullName>
    </submittedName>
</protein>
<dbReference type="Proteomes" id="UP000612282">
    <property type="component" value="Unassembled WGS sequence"/>
</dbReference>
<keyword evidence="2" id="KW-1185">Reference proteome</keyword>
<name>A0ABQ3XMX0_9ACTN</name>
<sequence>MLHASGCPHARPTDVTRLDVLPGYGAFPVWGWFTLPARPGVPAREVHGNTGPRSLGLSDALAAELQEWSIWQDRRQAGPALPQVAEVVEATGAEWAQWRAAGKELAGRLARETGAAVVYLWPSEGRDSSCAVCGKW</sequence>
<proteinExistence type="predicted"/>
<reference evidence="1 2" key="1">
    <citation type="submission" date="2021-01" db="EMBL/GenBank/DDBJ databases">
        <title>Whole genome shotgun sequence of Actinoplanes couchii NBRC 106145.</title>
        <authorList>
            <person name="Komaki H."/>
            <person name="Tamura T."/>
        </authorList>
    </citation>
    <scope>NUCLEOTIDE SEQUENCE [LARGE SCALE GENOMIC DNA]</scope>
    <source>
        <strain evidence="1 2">NBRC 106145</strain>
    </source>
</reference>